<protein>
    <submittedName>
        <fullName evidence="7">tRNA (Cytidine(32)-2'-O)-methyltransferase non-catalytic subunit TRM732</fullName>
    </submittedName>
</protein>
<comment type="similarity">
    <text evidence="1">Belongs to the THADA family.</text>
</comment>
<dbReference type="PANTHER" id="PTHR14387">
    <property type="entry name" value="THADA/DEATH RECEPTOR INTERACTING PROTEIN"/>
    <property type="match status" value="1"/>
</dbReference>
<comment type="caution">
    <text evidence="7">The sequence shown here is derived from an EMBL/GenBank/DDBJ whole genome shotgun (WGS) entry which is preliminary data.</text>
</comment>
<dbReference type="InterPro" id="IPR016024">
    <property type="entry name" value="ARM-type_fold"/>
</dbReference>
<feature type="domain" description="tRNA (32-2'-O)-methyltransferase regulator THADA-like TPR repeats region" evidence="5">
    <location>
        <begin position="250"/>
        <end position="562"/>
    </location>
</feature>
<name>A0A8T9CAZ6_9HELO</name>
<dbReference type="InterPro" id="IPR051954">
    <property type="entry name" value="tRNA_methyltransferase_THADA"/>
</dbReference>
<sequence>MVEENPGTAVLAAAEPPTDDRLLVKWLEEKPADVQEQLALDNLHLLLEKASQPRHASGNSCIKLCYYIEQCRNSSCTPIQGVAFSKETCLKVFNFYIEWNEKNQHRSMRQVVELLCSLIARNPSELTSETVKQTILEKSLSILSHQTAQSLVKPAFKALECLLHKNAISPQELLAAYKARDSQNQASSSLAATEQSSESLWDSFILGLFDWMSLSDISPAAGKFIVTLFKALKPAAGSSEGHQSDYSIQWQRWIRNGLAKDSHAFENVKNYLFPPLFKIDRPGSLTFLESLNQQRAISDLQTQDVDAHALLQLAAMDVGKKAGLVVEPSTNSSQDCQAETYQKAGIIQFSKLSKKSTASIILQEKAIGSLMCSASDTIRSLAFSVLVSSASSIRPFSPVALALLRAHLGTLYSDTDAKFRNETLTNTKNMIERIRGATQNLARELDQASFKLHQELPVDTPQTTSQQILHDDIGKLLVEHETFVEWYLQFLLGELISTASYQRHITSLKAIGLMLQSRILEADSEPPVGQAINTWPFTLSFFTPRSMRLLMDLLMDPFEDVRVGAADILAWASRDHFTETIFEGPSDTPESLLVSVNGMSGNFGIQPASGSTHNLGSNPSTRPLSILLKFIERAKDSSKRTGRADYADGVARSYRILYGLQKSEDKIQLLEQMVHDLECKVEIATNNLARAVIEAPVHANFSTLNLILDLVNPSQDFATDGTEAWGKWDDFIQRMVRSCSGIWEAVKNILCNDSPEGHLPQDIEELDAIDTKDVLSYSFRAVHESSNLMRTIVNKLSEERPDTSGSHAQNSFAEIGDLSFLQLSTLRHRGAFSTVSLTFAVCCQLTQNYNLGSGTANTDLLWNWWKGTVAAIHSQASTTRRSAGIPALITGIMSANAPSPSFEEIMADLKLQARSPVNATSIAVDSTKNELPQVHALNGLREIFKDSVIRKRAENHVLESLHIASDALNAETWAIRNCGLLLFQSLINYLIGTQSKQKTEAGWDGGAKAISYDKYPGLGELLFRLLETAAGDDSVNAIPNATETIFPVLDILRRAGPPEALQDKITTRLLDAMGHKLWHIRDLSARTLCVLTPDETTIDLIQKLISSTGDSAGASLTENQRHGALLGAKLLLERYISNYDHSSDREIQSVAPIISLCFPHDLKILRSPFTLTAYTDLQNTLLAFLISLKPTNNQRTCEHEGIMAFAHESLPASAFNHLTLVLLDCEHTPDGENSPKITPTHIAAFKRAVYLSAINEDIVSLQEIVALANRSYGVGILIPTLESIAELWIHGKEDSMLHKLACLHIALFEPPISGDKAILYAAVLNNLFLLFEAVKDVYSPEFRAVIKKLNGALETFFRSDLPINPSLGEAIYKILGIMILSDVLHTKPLDEFTKKKIRSWGFNVRFISRDEQDFDTRCAAIQSLKSFFRNQGIEHAIGDDCLLGPLFALYDTMNDDDDEIRELGASAVTSLTGNSSTPLQARQDLANWMSIEYRNSAEFASEVLMRTIGKEKPRFPSSLDRDDSLFVEESLNLFVDEVREIRLWAGVFSKFPKEIIQGTHQNCPLGRLSRYVVAGLEALDTVLEADDGSLGRYSDPVYYATCLRILISANGFLRFLSTYYLDPGTSLLNISGKNLDFLDINKILIMLQGFLSDGIKRHVHEDLIFEILSPQSLKKTKLDIMAPGITGIMKTRLTFSLQLRRARLGPETQ</sequence>
<dbReference type="Pfam" id="PF10350">
    <property type="entry name" value="DUF2428"/>
    <property type="match status" value="1"/>
</dbReference>
<evidence type="ECO:0000259" key="6">
    <source>
        <dbReference type="Pfam" id="PF25151"/>
    </source>
</evidence>
<keyword evidence="8" id="KW-1185">Reference proteome</keyword>
<dbReference type="Proteomes" id="UP000469558">
    <property type="component" value="Unassembled WGS sequence"/>
</dbReference>
<dbReference type="Pfam" id="PF25150">
    <property type="entry name" value="TPR_Trm732"/>
    <property type="match status" value="1"/>
</dbReference>
<keyword evidence="2" id="KW-0819">tRNA processing</keyword>
<dbReference type="InterPro" id="IPR019442">
    <property type="entry name" value="THADA/TRM732_DUF2428"/>
</dbReference>
<evidence type="ECO:0000259" key="4">
    <source>
        <dbReference type="Pfam" id="PF10350"/>
    </source>
</evidence>
<organism evidence="7 8">
    <name type="scientific">Lachnellula suecica</name>
    <dbReference type="NCBI Taxonomy" id="602035"/>
    <lineage>
        <taxon>Eukaryota</taxon>
        <taxon>Fungi</taxon>
        <taxon>Dikarya</taxon>
        <taxon>Ascomycota</taxon>
        <taxon>Pezizomycotina</taxon>
        <taxon>Leotiomycetes</taxon>
        <taxon>Helotiales</taxon>
        <taxon>Lachnaceae</taxon>
        <taxon>Lachnellula</taxon>
    </lineage>
</organism>
<dbReference type="SUPFAM" id="SSF48371">
    <property type="entry name" value="ARM repeat"/>
    <property type="match status" value="1"/>
</dbReference>
<feature type="domain" description="tRNA (32-2'-O)-methyltransferase regulator THADA-like C-terminal TPR repeats region" evidence="6">
    <location>
        <begin position="976"/>
        <end position="1128"/>
    </location>
</feature>
<proteinExistence type="inferred from homology"/>
<feature type="coiled-coil region" evidence="3">
    <location>
        <begin position="660"/>
        <end position="694"/>
    </location>
</feature>
<reference evidence="7 8" key="1">
    <citation type="submission" date="2018-05" db="EMBL/GenBank/DDBJ databases">
        <title>Genome sequencing and assembly of the regulated plant pathogen Lachnellula willkommii and related sister species for the development of diagnostic species identification markers.</title>
        <authorList>
            <person name="Giroux E."/>
            <person name="Bilodeau G."/>
        </authorList>
    </citation>
    <scope>NUCLEOTIDE SEQUENCE [LARGE SCALE GENOMIC DNA]</scope>
    <source>
        <strain evidence="7 8">CBS 268.59</strain>
    </source>
</reference>
<gene>
    <name evidence="7" type="primary">TRM732</name>
    <name evidence="7" type="ORF">LSUE1_G002816</name>
</gene>
<evidence type="ECO:0000259" key="5">
    <source>
        <dbReference type="Pfam" id="PF25150"/>
    </source>
</evidence>
<dbReference type="Pfam" id="PF26523">
    <property type="entry name" value="Trm732_C"/>
    <property type="match status" value="1"/>
</dbReference>
<dbReference type="InterPro" id="IPR056842">
    <property type="entry name" value="THADA-like_TPR_C"/>
</dbReference>
<evidence type="ECO:0000313" key="7">
    <source>
        <dbReference type="EMBL" id="TVY81647.1"/>
    </source>
</evidence>
<dbReference type="OrthoDB" id="73997at2759"/>
<evidence type="ECO:0000256" key="2">
    <source>
        <dbReference type="ARBA" id="ARBA00022694"/>
    </source>
</evidence>
<dbReference type="InterPro" id="IPR056843">
    <property type="entry name" value="THADA-like_TPR"/>
</dbReference>
<feature type="domain" description="DUF2428" evidence="4">
    <location>
        <begin position="731"/>
        <end position="974"/>
    </location>
</feature>
<keyword evidence="3" id="KW-0175">Coiled coil</keyword>
<dbReference type="GO" id="GO:0030488">
    <property type="term" value="P:tRNA methylation"/>
    <property type="evidence" value="ECO:0007669"/>
    <property type="project" value="TreeGrafter"/>
</dbReference>
<evidence type="ECO:0000313" key="8">
    <source>
        <dbReference type="Proteomes" id="UP000469558"/>
    </source>
</evidence>
<dbReference type="GO" id="GO:0005829">
    <property type="term" value="C:cytosol"/>
    <property type="evidence" value="ECO:0007669"/>
    <property type="project" value="TreeGrafter"/>
</dbReference>
<dbReference type="PANTHER" id="PTHR14387:SF0">
    <property type="entry name" value="DUF2428 DOMAIN-CONTAINING PROTEIN"/>
    <property type="match status" value="1"/>
</dbReference>
<evidence type="ECO:0000256" key="3">
    <source>
        <dbReference type="SAM" id="Coils"/>
    </source>
</evidence>
<dbReference type="Pfam" id="PF25151">
    <property type="entry name" value="TPR_Trm732_C"/>
    <property type="match status" value="1"/>
</dbReference>
<accession>A0A8T9CAZ6</accession>
<evidence type="ECO:0000256" key="1">
    <source>
        <dbReference type="ARBA" id="ARBA00010409"/>
    </source>
</evidence>
<dbReference type="EMBL" id="QGMK01000444">
    <property type="protein sequence ID" value="TVY81647.1"/>
    <property type="molecule type" value="Genomic_DNA"/>
</dbReference>